<dbReference type="InterPro" id="IPR001732">
    <property type="entry name" value="UDP-Glc/GDP-Man_DH_N"/>
</dbReference>
<dbReference type="GO" id="GO:0051287">
    <property type="term" value="F:NAD binding"/>
    <property type="evidence" value="ECO:0007669"/>
    <property type="project" value="InterPro"/>
</dbReference>
<gene>
    <name evidence="5" type="ORF">BTO20_31320</name>
</gene>
<dbReference type="SMART" id="SM00984">
    <property type="entry name" value="UDPG_MGDP_dh_C"/>
    <property type="match status" value="1"/>
</dbReference>
<dbReference type="Pfam" id="PF03721">
    <property type="entry name" value="UDPG_MGDP_dh_N"/>
    <property type="match status" value="1"/>
</dbReference>
<dbReference type="Pfam" id="PF03720">
    <property type="entry name" value="UDPG_MGDP_dh_C"/>
    <property type="match status" value="1"/>
</dbReference>
<dbReference type="GO" id="GO:0016628">
    <property type="term" value="F:oxidoreductase activity, acting on the CH-CH group of donors, NAD or NADP as acceptor"/>
    <property type="evidence" value="ECO:0007669"/>
    <property type="project" value="InterPro"/>
</dbReference>
<dbReference type="InterPro" id="IPR017476">
    <property type="entry name" value="UDP-Glc/GDP-Man"/>
</dbReference>
<proteinExistence type="inferred from homology"/>
<name>A0A1Y0CB33_9MYCO</name>
<keyword evidence="2" id="KW-0560">Oxidoreductase</keyword>
<dbReference type="SUPFAM" id="SSF51735">
    <property type="entry name" value="NAD(P)-binding Rossmann-fold domains"/>
    <property type="match status" value="1"/>
</dbReference>
<dbReference type="InterPro" id="IPR014026">
    <property type="entry name" value="UDP-Glc/GDP-Man_DH_dimer"/>
</dbReference>
<keyword evidence="6" id="KW-1185">Reference proteome</keyword>
<dbReference type="PIRSF" id="PIRSF000124">
    <property type="entry name" value="UDPglc_GDPman_dh"/>
    <property type="match status" value="1"/>
</dbReference>
<sequence>MFQIFRIGRPCRSGSCDKGRRAKSGTGEGLCRACRANQCSVPVGRSACHLPGSCRTTTRAAPFGPSHAQRIIRDPFIKPVTHQSGVPMDHTCAFFGLGRVGLPQALVAADSGLDVFGIDVDEQRIESLAMGVCPFTEPSLQDLLDRHLGTAFHPLPDREASPVLSRADFIVITVGGPYPSGPHEAFMTLSRIVDRILSTDVRPGVTIVLRPTVEIGTTDRLREHIELKHDLTEGIDFHLAYVPERLAEGNAVVEERTLPKIIGTYSDAAYERTSSLFSRVGGRLIKVSKPRTAETCKLIDNSFRSTLFAFANDLALLAEGNGIDALEVITGCNQDYPRNAIPAPGPVSGYCLGKDPYILEESFGASASGRGFGSLWYYGRKANDALADHCADVLRRTLGKLKRHHGARVLVMGMSFKSDVDDYRLSFGIDLVDVIRRRLPDAKVRIYDSHLGANSYTRMPPSLNVPVEDRFDRLSPEVFRDIDAVVIAARAPEIAALGDRTSLGELLVHAQPGLVIYDCWNIWRPAVDIEGVSYFGLGFRNPCGGD</sequence>
<dbReference type="SUPFAM" id="SSF52413">
    <property type="entry name" value="UDP-glucose/GDP-mannose dehydrogenase C-terminal domain"/>
    <property type="match status" value="1"/>
</dbReference>
<dbReference type="InterPro" id="IPR008927">
    <property type="entry name" value="6-PGluconate_DH-like_C_sf"/>
</dbReference>
<keyword evidence="3" id="KW-0520">NAD</keyword>
<dbReference type="GO" id="GO:0000271">
    <property type="term" value="P:polysaccharide biosynthetic process"/>
    <property type="evidence" value="ECO:0007669"/>
    <property type="project" value="InterPro"/>
</dbReference>
<protein>
    <recommendedName>
        <fullName evidence="4">UDP-glucose/GDP-mannose dehydrogenase C-terminal domain-containing protein</fullName>
    </recommendedName>
</protein>
<dbReference type="EMBL" id="CP020809">
    <property type="protein sequence ID" value="ART72453.1"/>
    <property type="molecule type" value="Genomic_DNA"/>
</dbReference>
<dbReference type="SUPFAM" id="SSF48179">
    <property type="entry name" value="6-phosphogluconate dehydrogenase C-terminal domain-like"/>
    <property type="match status" value="1"/>
</dbReference>
<organism evidence="5 6">
    <name type="scientific">Mycobacterium dioxanotrophicus</name>
    <dbReference type="NCBI Taxonomy" id="482462"/>
    <lineage>
        <taxon>Bacteria</taxon>
        <taxon>Bacillati</taxon>
        <taxon>Actinomycetota</taxon>
        <taxon>Actinomycetes</taxon>
        <taxon>Mycobacteriales</taxon>
        <taxon>Mycobacteriaceae</taxon>
        <taxon>Mycobacterium</taxon>
    </lineage>
</organism>
<dbReference type="InterPro" id="IPR028359">
    <property type="entry name" value="UDP_ManNAc/GlcNAc_DH"/>
</dbReference>
<reference evidence="5 6" key="1">
    <citation type="submission" date="2017-04" db="EMBL/GenBank/DDBJ databases">
        <title>Whole Genome Sequence of 1,4-Dioxane Degrading Bacterium Mycobacterium dioxanotrophicus PH-06.</title>
        <authorList>
            <person name="He Y."/>
        </authorList>
    </citation>
    <scope>NUCLEOTIDE SEQUENCE [LARGE SCALE GENOMIC DNA]</scope>
    <source>
        <strain evidence="5 6">PH-06</strain>
    </source>
</reference>
<dbReference type="Pfam" id="PF00984">
    <property type="entry name" value="UDPG_MGDP_dh"/>
    <property type="match status" value="1"/>
</dbReference>
<evidence type="ECO:0000256" key="3">
    <source>
        <dbReference type="ARBA" id="ARBA00023027"/>
    </source>
</evidence>
<dbReference type="GO" id="GO:0016616">
    <property type="term" value="F:oxidoreductase activity, acting on the CH-OH group of donors, NAD or NADP as acceptor"/>
    <property type="evidence" value="ECO:0007669"/>
    <property type="project" value="InterPro"/>
</dbReference>
<dbReference type="PIRSF" id="PIRSF500136">
    <property type="entry name" value="UDP_ManNAc_DH"/>
    <property type="match status" value="1"/>
</dbReference>
<comment type="similarity">
    <text evidence="1">Belongs to the UDP-glucose/GDP-mannose dehydrogenase family.</text>
</comment>
<evidence type="ECO:0000313" key="5">
    <source>
        <dbReference type="EMBL" id="ART72453.1"/>
    </source>
</evidence>
<dbReference type="Gene3D" id="3.40.50.720">
    <property type="entry name" value="NAD(P)-binding Rossmann-like Domain"/>
    <property type="match status" value="2"/>
</dbReference>
<feature type="domain" description="UDP-glucose/GDP-mannose dehydrogenase C-terminal" evidence="4">
    <location>
        <begin position="410"/>
        <end position="525"/>
    </location>
</feature>
<dbReference type="KEGG" id="mdx:BTO20_31320"/>
<dbReference type="InterPro" id="IPR014027">
    <property type="entry name" value="UDP-Glc/GDP-Man_DH_C"/>
</dbReference>
<evidence type="ECO:0000256" key="1">
    <source>
        <dbReference type="ARBA" id="ARBA00006601"/>
    </source>
</evidence>
<dbReference type="InterPro" id="IPR036291">
    <property type="entry name" value="NAD(P)-bd_dom_sf"/>
</dbReference>
<dbReference type="PANTHER" id="PTHR43491">
    <property type="entry name" value="UDP-N-ACETYL-D-MANNOSAMINE DEHYDROGENASE"/>
    <property type="match status" value="1"/>
</dbReference>
<dbReference type="AlphaFoldDB" id="A0A1Y0CB33"/>
<evidence type="ECO:0000313" key="6">
    <source>
        <dbReference type="Proteomes" id="UP000195331"/>
    </source>
</evidence>
<evidence type="ECO:0000256" key="2">
    <source>
        <dbReference type="ARBA" id="ARBA00023002"/>
    </source>
</evidence>
<dbReference type="Proteomes" id="UP000195331">
    <property type="component" value="Chromosome"/>
</dbReference>
<evidence type="ECO:0000259" key="4">
    <source>
        <dbReference type="SMART" id="SM00984"/>
    </source>
</evidence>
<dbReference type="PANTHER" id="PTHR43491:SF2">
    <property type="entry name" value="UDP-N-ACETYL-D-MANNOSAMINE DEHYDROGENASE"/>
    <property type="match status" value="1"/>
</dbReference>
<dbReference type="NCBIfam" id="TIGR03026">
    <property type="entry name" value="NDP-sugDHase"/>
    <property type="match status" value="1"/>
</dbReference>
<dbReference type="InterPro" id="IPR036220">
    <property type="entry name" value="UDP-Glc/GDP-Man_DH_C_sf"/>
</dbReference>
<accession>A0A1Y0CB33</accession>